<keyword evidence="3" id="KW-1185">Reference proteome</keyword>
<gene>
    <name evidence="2" type="ORF">KUDE01_014242</name>
</gene>
<accession>A0AAD9F5C2</accession>
<dbReference type="EMBL" id="JASDAP010000017">
    <property type="protein sequence ID" value="KAK1889567.1"/>
    <property type="molecule type" value="Genomic_DNA"/>
</dbReference>
<keyword evidence="1" id="KW-0732">Signal</keyword>
<reference evidence="2" key="1">
    <citation type="submission" date="2023-04" db="EMBL/GenBank/DDBJ databases">
        <title>Chromosome-level genome of Chaenocephalus aceratus.</title>
        <authorList>
            <person name="Park H."/>
        </authorList>
    </citation>
    <scope>NUCLEOTIDE SEQUENCE</scope>
    <source>
        <strain evidence="2">DE</strain>
        <tissue evidence="2">Muscle</tissue>
    </source>
</reference>
<name>A0AAD9F5C2_DISEL</name>
<proteinExistence type="predicted"/>
<protein>
    <submittedName>
        <fullName evidence="2">Chemoreceptor glutamine deamidase CheD 1</fullName>
    </submittedName>
</protein>
<dbReference type="PANTHER" id="PTHR31751:SF42">
    <property type="entry name" value="PROTEIN CBG10204"/>
    <property type="match status" value="1"/>
</dbReference>
<dbReference type="Proteomes" id="UP001228049">
    <property type="component" value="Unassembled WGS sequence"/>
</dbReference>
<evidence type="ECO:0000256" key="1">
    <source>
        <dbReference type="SAM" id="SignalP"/>
    </source>
</evidence>
<dbReference type="PANTHER" id="PTHR31751">
    <property type="entry name" value="SI:CH211-108C17.2-RELATED-RELATED"/>
    <property type="match status" value="1"/>
</dbReference>
<evidence type="ECO:0000313" key="3">
    <source>
        <dbReference type="Proteomes" id="UP001228049"/>
    </source>
</evidence>
<sequence>MGVGNLLLSAAILFSGNTYARMQDISDYLKLPILCKSQFYALQKRYLFPVINETWISCQIGVLDGLSREPKIVLSGDGRCDSPGHSAKYGTYSLMDVDTGLIVDFVVLNKADPSVKNSNAMEPMGLKQCLSNMKKWNISINILTTDRHKTVRKILRVEFPEITHQFDLWHFCKSIIKKIIKACGKKKAFAPLLGWLQSISNHFWWCAESCQGNVEILKEKWDSILYHTANIHVWNDKKLFHACEHPPLGEEDRSKSWLSVGSPAHDALTKVVKNQQIIADLKYCALYCHTGHLEVYHSLINKYVPKRQHFSYEGMACRTQLAAIDHNYGVGRQQATTKSDQPRYDIVVPKSFTNRKKWVAKAVKVPKDHCYREDMMRDVVLMRTHGFEKSHVQLPEVNQNMFDIEKPEKSEVVNATLQNTRFRKKNST</sequence>
<organism evidence="2 3">
    <name type="scientific">Dissostichus eleginoides</name>
    <name type="common">Patagonian toothfish</name>
    <name type="synonym">Dissostichus amissus</name>
    <dbReference type="NCBI Taxonomy" id="100907"/>
    <lineage>
        <taxon>Eukaryota</taxon>
        <taxon>Metazoa</taxon>
        <taxon>Chordata</taxon>
        <taxon>Craniata</taxon>
        <taxon>Vertebrata</taxon>
        <taxon>Euteleostomi</taxon>
        <taxon>Actinopterygii</taxon>
        <taxon>Neopterygii</taxon>
        <taxon>Teleostei</taxon>
        <taxon>Neoteleostei</taxon>
        <taxon>Acanthomorphata</taxon>
        <taxon>Eupercaria</taxon>
        <taxon>Perciformes</taxon>
        <taxon>Notothenioidei</taxon>
        <taxon>Nototheniidae</taxon>
        <taxon>Dissostichus</taxon>
    </lineage>
</organism>
<evidence type="ECO:0000313" key="2">
    <source>
        <dbReference type="EMBL" id="KAK1889567.1"/>
    </source>
</evidence>
<feature type="signal peptide" evidence="1">
    <location>
        <begin position="1"/>
        <end position="22"/>
    </location>
</feature>
<dbReference type="AlphaFoldDB" id="A0AAD9F5C2"/>
<comment type="caution">
    <text evidence="2">The sequence shown here is derived from an EMBL/GenBank/DDBJ whole genome shotgun (WGS) entry which is preliminary data.</text>
</comment>
<feature type="chain" id="PRO_5041943160" evidence="1">
    <location>
        <begin position="23"/>
        <end position="428"/>
    </location>
</feature>